<name>A0A392T4Y8_9FABA</name>
<sequence length="37" mass="4215">PPQSLQNYEFSEASSYLETTPTFNEVYVHSLFQGMDG</sequence>
<evidence type="ECO:0000313" key="2">
    <source>
        <dbReference type="Proteomes" id="UP000265520"/>
    </source>
</evidence>
<reference evidence="1 2" key="1">
    <citation type="journal article" date="2018" name="Front. Plant Sci.">
        <title>Red Clover (Trifolium pratense) and Zigzag Clover (T. medium) - A Picture of Genomic Similarities and Differences.</title>
        <authorList>
            <person name="Dluhosova J."/>
            <person name="Istvanek J."/>
            <person name="Nedelnik J."/>
            <person name="Repkova J."/>
        </authorList>
    </citation>
    <scope>NUCLEOTIDE SEQUENCE [LARGE SCALE GENOMIC DNA]</scope>
    <source>
        <strain evidence="2">cv. 10/8</strain>
        <tissue evidence="1">Leaf</tissue>
    </source>
</reference>
<dbReference type="AlphaFoldDB" id="A0A392T4Y8"/>
<evidence type="ECO:0000313" key="1">
    <source>
        <dbReference type="EMBL" id="MCI55447.1"/>
    </source>
</evidence>
<organism evidence="1 2">
    <name type="scientific">Trifolium medium</name>
    <dbReference type="NCBI Taxonomy" id="97028"/>
    <lineage>
        <taxon>Eukaryota</taxon>
        <taxon>Viridiplantae</taxon>
        <taxon>Streptophyta</taxon>
        <taxon>Embryophyta</taxon>
        <taxon>Tracheophyta</taxon>
        <taxon>Spermatophyta</taxon>
        <taxon>Magnoliopsida</taxon>
        <taxon>eudicotyledons</taxon>
        <taxon>Gunneridae</taxon>
        <taxon>Pentapetalae</taxon>
        <taxon>rosids</taxon>
        <taxon>fabids</taxon>
        <taxon>Fabales</taxon>
        <taxon>Fabaceae</taxon>
        <taxon>Papilionoideae</taxon>
        <taxon>50 kb inversion clade</taxon>
        <taxon>NPAAA clade</taxon>
        <taxon>Hologalegina</taxon>
        <taxon>IRL clade</taxon>
        <taxon>Trifolieae</taxon>
        <taxon>Trifolium</taxon>
    </lineage>
</organism>
<feature type="non-terminal residue" evidence="1">
    <location>
        <position position="1"/>
    </location>
</feature>
<keyword evidence="2" id="KW-1185">Reference proteome</keyword>
<dbReference type="Proteomes" id="UP000265520">
    <property type="component" value="Unassembled WGS sequence"/>
</dbReference>
<protein>
    <submittedName>
        <fullName evidence="1">Uncharacterized protein</fullName>
    </submittedName>
</protein>
<comment type="caution">
    <text evidence="1">The sequence shown here is derived from an EMBL/GenBank/DDBJ whole genome shotgun (WGS) entry which is preliminary data.</text>
</comment>
<dbReference type="EMBL" id="LXQA010496515">
    <property type="protein sequence ID" value="MCI55447.1"/>
    <property type="molecule type" value="Genomic_DNA"/>
</dbReference>
<accession>A0A392T4Y8</accession>
<proteinExistence type="predicted"/>